<comment type="caution">
    <text evidence="2">The sequence shown here is derived from an EMBL/GenBank/DDBJ whole genome shotgun (WGS) entry which is preliminary data.</text>
</comment>
<dbReference type="Proteomes" id="UP000197138">
    <property type="component" value="Unassembled WGS sequence"/>
</dbReference>
<evidence type="ECO:0000313" key="2">
    <source>
        <dbReference type="EMBL" id="OWM77805.1"/>
    </source>
</evidence>
<evidence type="ECO:0000256" key="1">
    <source>
        <dbReference type="SAM" id="MobiDB-lite"/>
    </source>
</evidence>
<feature type="region of interest" description="Disordered" evidence="1">
    <location>
        <begin position="75"/>
        <end position="105"/>
    </location>
</feature>
<organism evidence="2 3">
    <name type="scientific">Punica granatum</name>
    <name type="common">Pomegranate</name>
    <dbReference type="NCBI Taxonomy" id="22663"/>
    <lineage>
        <taxon>Eukaryota</taxon>
        <taxon>Viridiplantae</taxon>
        <taxon>Streptophyta</taxon>
        <taxon>Embryophyta</taxon>
        <taxon>Tracheophyta</taxon>
        <taxon>Spermatophyta</taxon>
        <taxon>Magnoliopsida</taxon>
        <taxon>eudicotyledons</taxon>
        <taxon>Gunneridae</taxon>
        <taxon>Pentapetalae</taxon>
        <taxon>rosids</taxon>
        <taxon>malvids</taxon>
        <taxon>Myrtales</taxon>
        <taxon>Lythraceae</taxon>
        <taxon>Punica</taxon>
    </lineage>
</organism>
<name>A0A218WY47_PUNGR</name>
<sequence>MEEKCDLVGEEEDPLREIGKLAVVSGNLEIGELEKPSPESPKILPDSDCLNAGEAPIDHGKAQAVPRAISRVHSGPYRGVQGREPPPAAPWPPLPPDPDRPWLTGLGPESASYRRQWMLKGDGYANAKLLARTSLSSASWGVPFRRAIPLLEYREKDSIRVLEILEEM</sequence>
<gene>
    <name evidence="2" type="ORF">CDL15_Pgr004499</name>
</gene>
<feature type="compositionally biased region" description="Pro residues" evidence="1">
    <location>
        <begin position="84"/>
        <end position="96"/>
    </location>
</feature>
<accession>A0A218WY47</accession>
<proteinExistence type="predicted"/>
<evidence type="ECO:0000313" key="3">
    <source>
        <dbReference type="Proteomes" id="UP000197138"/>
    </source>
</evidence>
<reference evidence="3" key="1">
    <citation type="journal article" date="2017" name="Plant J.">
        <title>The pomegranate (Punica granatum L.) genome and the genomics of punicalagin biosynthesis.</title>
        <authorList>
            <person name="Qin G."/>
            <person name="Xu C."/>
            <person name="Ming R."/>
            <person name="Tang H."/>
            <person name="Guyot R."/>
            <person name="Kramer E.M."/>
            <person name="Hu Y."/>
            <person name="Yi X."/>
            <person name="Qi Y."/>
            <person name="Xu X."/>
            <person name="Gao Z."/>
            <person name="Pan H."/>
            <person name="Jian J."/>
            <person name="Tian Y."/>
            <person name="Yue Z."/>
            <person name="Xu Y."/>
        </authorList>
    </citation>
    <scope>NUCLEOTIDE SEQUENCE [LARGE SCALE GENOMIC DNA]</scope>
    <source>
        <strain evidence="3">cv. Dabenzi</strain>
    </source>
</reference>
<protein>
    <submittedName>
        <fullName evidence="2">Uncharacterized protein</fullName>
    </submittedName>
</protein>
<feature type="region of interest" description="Disordered" evidence="1">
    <location>
        <begin position="32"/>
        <end position="55"/>
    </location>
</feature>
<dbReference type="AlphaFoldDB" id="A0A218WY47"/>
<dbReference type="EMBL" id="MTKT01002511">
    <property type="protein sequence ID" value="OWM77805.1"/>
    <property type="molecule type" value="Genomic_DNA"/>
</dbReference>